<dbReference type="InterPro" id="IPR053158">
    <property type="entry name" value="CapK_Type1_Caps_Biosynth"/>
</dbReference>
<dbReference type="InterPro" id="IPR042099">
    <property type="entry name" value="ANL_N_sf"/>
</dbReference>
<comment type="caution">
    <text evidence="1">The sequence shown here is derived from an EMBL/GenBank/DDBJ whole genome shotgun (WGS) entry which is preliminary data.</text>
</comment>
<dbReference type="Proteomes" id="UP000675781">
    <property type="component" value="Unassembled WGS sequence"/>
</dbReference>
<dbReference type="EMBL" id="JAGSOG010000002">
    <property type="protein sequence ID" value="MBR7831774.1"/>
    <property type="molecule type" value="Genomic_DNA"/>
</dbReference>
<proteinExistence type="predicted"/>
<dbReference type="Gene3D" id="3.40.50.12780">
    <property type="entry name" value="N-terminal domain of ligase-like"/>
    <property type="match status" value="1"/>
</dbReference>
<dbReference type="PANTHER" id="PTHR36932:SF1">
    <property type="entry name" value="CAPSULAR POLYSACCHARIDE BIOSYNTHESIS PROTEIN"/>
    <property type="match status" value="1"/>
</dbReference>
<dbReference type="SUPFAM" id="SSF56801">
    <property type="entry name" value="Acetyl-CoA synthetase-like"/>
    <property type="match status" value="1"/>
</dbReference>
<dbReference type="PANTHER" id="PTHR36932">
    <property type="entry name" value="CAPSULAR POLYSACCHARIDE BIOSYNTHESIS PROTEIN"/>
    <property type="match status" value="1"/>
</dbReference>
<sequence length="399" mass="45120">MEIDELVERARTRVPYYRERYAGRGRLRLEDLEILDKPTVMVHAEALREDDADPEQLIAFLTSGTTGNPLPLFHYRAQRARCSMALWGARRWYGVSAARAPWCRFRGLYNLTDPRTVIEKGDCLEFYALDLSDDALAEYFDRITRHRPVWLQGRPCATGQLATWMVERGLVGPDSLRLVELTGELTITADREAIARAFPGAAVADQYGSQETWPIAYQCPEGNRHVFEDNVLLEIEGDTGEEKVLTGHAIVTNRHFTAMPLLRYRTGDIVTLDRRGCRCPRGGPVITTVHGRAADHAVDRSGGIEYTSFFQTLIDHVEQDLPGSIRRFQFVQQGLDFAVTLEPGARWAPECVERVGSALDRRFPGRRVAFEVRPTRAQTAAKYRPFIKVADPSTEDGIR</sequence>
<organism evidence="1 2">
    <name type="scientific">Actinospica durhamensis</name>
    <dbReference type="NCBI Taxonomy" id="1508375"/>
    <lineage>
        <taxon>Bacteria</taxon>
        <taxon>Bacillati</taxon>
        <taxon>Actinomycetota</taxon>
        <taxon>Actinomycetes</taxon>
        <taxon>Catenulisporales</taxon>
        <taxon>Actinospicaceae</taxon>
        <taxon>Actinospica</taxon>
    </lineage>
</organism>
<evidence type="ECO:0000313" key="1">
    <source>
        <dbReference type="EMBL" id="MBR7831774.1"/>
    </source>
</evidence>
<dbReference type="RefSeq" id="WP_212526307.1">
    <property type="nucleotide sequence ID" value="NZ_JAGSOG010000002.1"/>
</dbReference>
<accession>A0A941EMK4</accession>
<dbReference type="AlphaFoldDB" id="A0A941EMK4"/>
<name>A0A941EMK4_9ACTN</name>
<evidence type="ECO:0000313" key="2">
    <source>
        <dbReference type="Proteomes" id="UP000675781"/>
    </source>
</evidence>
<protein>
    <recommendedName>
        <fullName evidence="3">Phenylacetate--CoA ligase family protein</fullName>
    </recommendedName>
</protein>
<gene>
    <name evidence="1" type="ORF">KDL01_00795</name>
</gene>
<evidence type="ECO:0008006" key="3">
    <source>
        <dbReference type="Google" id="ProtNLM"/>
    </source>
</evidence>
<keyword evidence="2" id="KW-1185">Reference proteome</keyword>
<reference evidence="1" key="1">
    <citation type="submission" date="2021-04" db="EMBL/GenBank/DDBJ databases">
        <title>Genome based classification of Actinospica acidithermotolerans sp. nov., an actinobacterium isolated from an Indonesian hot spring.</title>
        <authorList>
            <person name="Kusuma A.B."/>
            <person name="Putra K.E."/>
            <person name="Nafisah S."/>
            <person name="Loh J."/>
            <person name="Nouioui I."/>
            <person name="Goodfellow M."/>
        </authorList>
    </citation>
    <scope>NUCLEOTIDE SEQUENCE</scope>
    <source>
        <strain evidence="1">CSCA 57</strain>
    </source>
</reference>